<feature type="region of interest" description="Disordered" evidence="1">
    <location>
        <begin position="147"/>
        <end position="305"/>
    </location>
</feature>
<dbReference type="AlphaFoldDB" id="A0A9P6SQJ2"/>
<evidence type="ECO:0000259" key="2">
    <source>
        <dbReference type="Pfam" id="PF23155"/>
    </source>
</evidence>
<dbReference type="Pfam" id="PF23155">
    <property type="entry name" value="DUF7053"/>
    <property type="match status" value="1"/>
</dbReference>
<dbReference type="Proteomes" id="UP000785200">
    <property type="component" value="Unassembled WGS sequence"/>
</dbReference>
<accession>A0A9P6SQJ2</accession>
<feature type="compositionally biased region" description="Low complexity" evidence="1">
    <location>
        <begin position="250"/>
        <end position="270"/>
    </location>
</feature>
<sequence length="305" mass="34292">MIDLNPTHDSRVPCKPPPEASPEEYHCQWYQIIDKISYLPGVKGDVRFKACFHNLPMGLQTHVYAPMGLDIKEKWTLGGNLPHEPVVPVEIGVGAPISGLYLREDVEMKCNFFMAKFVKKQLKDALATLVARLVVKSQLVEADNQNRRFTYDPSNPVGFEAPLSPPMSPRQTYSPPPSGTLHPTMEYPQSPPLTGGMGMQMDYPPKWAEAHAQQQQQQGGQRNSYIPPQYSPQPQYSPMRLPQPSPQYPTQQGHQAQVTQGQQQGRQQTQQDDEKPDVPMINEMDATQEYTGMHHGYYGPAELPS</sequence>
<feature type="compositionally biased region" description="Low complexity" evidence="1">
    <location>
        <begin position="213"/>
        <end position="238"/>
    </location>
</feature>
<dbReference type="InterPro" id="IPR055481">
    <property type="entry name" value="DUF7053"/>
</dbReference>
<dbReference type="PANTHER" id="PTHR38117">
    <property type="entry name" value="NACHT AND WD40 DOMAIN PROTEIN"/>
    <property type="match status" value="1"/>
</dbReference>
<keyword evidence="4" id="KW-1185">Reference proteome</keyword>
<protein>
    <recommendedName>
        <fullName evidence="2">DUF7053 domain-containing protein</fullName>
    </recommendedName>
</protein>
<dbReference type="OrthoDB" id="3246050at2759"/>
<reference evidence="3" key="1">
    <citation type="submission" date="2019-07" db="EMBL/GenBank/DDBJ databases">
        <title>Hyphodiscus hymeniophilus genome sequencing and assembly.</title>
        <authorList>
            <person name="Kramer G."/>
            <person name="Nodwell J."/>
        </authorList>
    </citation>
    <scope>NUCLEOTIDE SEQUENCE</scope>
    <source>
        <strain evidence="3">ATCC 34498</strain>
    </source>
</reference>
<feature type="domain" description="DUF7053" evidence="2">
    <location>
        <begin position="1"/>
        <end position="138"/>
    </location>
</feature>
<feature type="compositionally biased region" description="Pro residues" evidence="1">
    <location>
        <begin position="163"/>
        <end position="178"/>
    </location>
</feature>
<name>A0A9P6SQJ2_9HELO</name>
<evidence type="ECO:0000256" key="1">
    <source>
        <dbReference type="SAM" id="MobiDB-lite"/>
    </source>
</evidence>
<gene>
    <name evidence="3" type="ORF">D0Z07_8165</name>
</gene>
<dbReference type="PANTHER" id="PTHR38117:SF2">
    <property type="entry name" value="NACHT AND WD40 DOMAIN PROTEIN"/>
    <property type="match status" value="1"/>
</dbReference>
<dbReference type="EMBL" id="VNKQ01000016">
    <property type="protein sequence ID" value="KAG0646095.1"/>
    <property type="molecule type" value="Genomic_DNA"/>
</dbReference>
<comment type="caution">
    <text evidence="3">The sequence shown here is derived from an EMBL/GenBank/DDBJ whole genome shotgun (WGS) entry which is preliminary data.</text>
</comment>
<organism evidence="3 4">
    <name type="scientific">Hyphodiscus hymeniophilus</name>
    <dbReference type="NCBI Taxonomy" id="353542"/>
    <lineage>
        <taxon>Eukaryota</taxon>
        <taxon>Fungi</taxon>
        <taxon>Dikarya</taxon>
        <taxon>Ascomycota</taxon>
        <taxon>Pezizomycotina</taxon>
        <taxon>Leotiomycetes</taxon>
        <taxon>Helotiales</taxon>
        <taxon>Hyphodiscaceae</taxon>
        <taxon>Hyphodiscus</taxon>
    </lineage>
</organism>
<proteinExistence type="predicted"/>
<evidence type="ECO:0000313" key="3">
    <source>
        <dbReference type="EMBL" id="KAG0646095.1"/>
    </source>
</evidence>
<evidence type="ECO:0000313" key="4">
    <source>
        <dbReference type="Proteomes" id="UP000785200"/>
    </source>
</evidence>